<dbReference type="PANTHER" id="PTHR33112">
    <property type="entry name" value="DOMAIN PROTEIN, PUTATIVE-RELATED"/>
    <property type="match status" value="1"/>
</dbReference>
<name>A0AAN4PPG3_ASPLE</name>
<reference evidence="2 3" key="1">
    <citation type="submission" date="2015-11" db="EMBL/GenBank/DDBJ databases">
        <title>Aspergillus lentulus strain IFM 54703T.</title>
        <authorList>
            <person name="Kusuya Y."/>
            <person name="Sakai K."/>
            <person name="Kamei K."/>
            <person name="Takahashi H."/>
            <person name="Yaguchi T."/>
        </authorList>
    </citation>
    <scope>NUCLEOTIDE SEQUENCE [LARGE SCALE GENOMIC DNA]</scope>
    <source>
        <strain evidence="2 3">IFM 54703</strain>
    </source>
</reference>
<evidence type="ECO:0000259" key="1">
    <source>
        <dbReference type="Pfam" id="PF06985"/>
    </source>
</evidence>
<protein>
    <recommendedName>
        <fullName evidence="1">Heterokaryon incompatibility domain-containing protein</fullName>
    </recommendedName>
</protein>
<comment type="caution">
    <text evidence="2">The sequence shown here is derived from an EMBL/GenBank/DDBJ whole genome shotgun (WGS) entry which is preliminary data.</text>
</comment>
<dbReference type="Pfam" id="PF06985">
    <property type="entry name" value="HET"/>
    <property type="match status" value="1"/>
</dbReference>
<evidence type="ECO:0000313" key="3">
    <source>
        <dbReference type="Proteomes" id="UP000051487"/>
    </source>
</evidence>
<gene>
    <name evidence="2" type="ORF">ALT_7070</name>
</gene>
<dbReference type="EMBL" id="BCLY01000012">
    <property type="protein sequence ID" value="GAQ09749.1"/>
    <property type="molecule type" value="Genomic_DNA"/>
</dbReference>
<accession>A0AAN4PPG3</accession>
<evidence type="ECO:0000313" key="2">
    <source>
        <dbReference type="EMBL" id="GAQ09749.1"/>
    </source>
</evidence>
<dbReference type="AlphaFoldDB" id="A0AAN4PPG3"/>
<dbReference type="InterPro" id="IPR010730">
    <property type="entry name" value="HET"/>
</dbReference>
<dbReference type="PANTHER" id="PTHR33112:SF16">
    <property type="entry name" value="HETEROKARYON INCOMPATIBILITY DOMAIN-CONTAINING PROTEIN"/>
    <property type="match status" value="1"/>
</dbReference>
<proteinExistence type="predicted"/>
<feature type="domain" description="Heterokaryon incompatibility" evidence="1">
    <location>
        <begin position="169"/>
        <end position="325"/>
    </location>
</feature>
<organism evidence="2 3">
    <name type="scientific">Aspergillus lentulus</name>
    <dbReference type="NCBI Taxonomy" id="293939"/>
    <lineage>
        <taxon>Eukaryota</taxon>
        <taxon>Fungi</taxon>
        <taxon>Dikarya</taxon>
        <taxon>Ascomycota</taxon>
        <taxon>Pezizomycotina</taxon>
        <taxon>Eurotiomycetes</taxon>
        <taxon>Eurotiomycetidae</taxon>
        <taxon>Eurotiales</taxon>
        <taxon>Aspergillaceae</taxon>
        <taxon>Aspergillus</taxon>
        <taxon>Aspergillus subgen. Fumigati</taxon>
    </lineage>
</organism>
<dbReference type="Proteomes" id="UP000051487">
    <property type="component" value="Unassembled WGS sequence"/>
</dbReference>
<sequence>MSQTCDVCLDLKYSAQRAGNGGGPGNSNVNVRYLRDFVASRGCRVCLFILECLRYFEFELASGDFVMLSMQENNETTILEPLTYSTVQIYTPSGQPPAWQGIVTGRDLSTHPDSQAADDFIESCLAKCEQHPTCRPTSTYVPTRLIDVGVPGNTEVRVVETVPSSQDRYVALSYCWGGLETIKTTASNYEAMKQGIPISNLPQTIRDAITVTRKLKVQYVWIDALCIIQDSASDWEIESSNMASVYRNAYLTISAATAACVTEGFLQHEHFAAGQKPPLIIEWETWTGQRTLLGARMVPAETTHTLDLMDDDTPPLWFRGWTLQESNLSTRVLGYHQEELWWSCLGGSACECGMLDRVRDKSKIFSFWPFYSITDSQEAYKDWHEVVTEFTSRVLTISSDKLPAISGIAQVVQDITKSRYIAGVWLDNLVADLSWQACMENDNIEANHTVIPLVNYGAPTFSWASIEHRIFYSPGWVSARSCTVLDADCKVAGQNLLGPIDSAHVTLRGLLLETTLEIGPGLIDPDKKTYVVVHGSKRLRPEADMALETFEFTNENGVVERSVRRSLPGSSTKQAESGTPVFLFYIGYHCVGRIRKGGNRQRVDHAYLLLGKSPRDSTKYERIGIVTEGFRMEVGAPEASECSEALEDFSEAIVTIL</sequence>